<reference evidence="2 3" key="1">
    <citation type="journal article" date="2017" name="Genome Announc.">
        <title>Genome sequence of the saprophytic ascomycete Epicoccum nigrum ICMP 19927 strain isolated from New Zealand.</title>
        <authorList>
            <person name="Fokin M."/>
            <person name="Fleetwood D."/>
            <person name="Weir B.S."/>
            <person name="Villas-Boas S.G."/>
        </authorList>
    </citation>
    <scope>NUCLEOTIDE SEQUENCE [LARGE SCALE GENOMIC DNA]</scope>
    <source>
        <strain evidence="2 3">ICMP 19927</strain>
    </source>
</reference>
<dbReference type="EMBL" id="KZ107846">
    <property type="protein sequence ID" value="OSS48522.1"/>
    <property type="molecule type" value="Genomic_DNA"/>
</dbReference>
<feature type="compositionally biased region" description="Acidic residues" evidence="1">
    <location>
        <begin position="95"/>
        <end position="109"/>
    </location>
</feature>
<dbReference type="InParanoid" id="A0A1Y2LXZ4"/>
<feature type="compositionally biased region" description="Basic and acidic residues" evidence="1">
    <location>
        <begin position="162"/>
        <end position="183"/>
    </location>
</feature>
<sequence length="240" mass="26821">MCKIFSPCQQAAFEALWKTKISKAEQYLGELSDEKSPDVPEVAVLTKKLRENFEKGRWDMSLLFPQTRKGRTVPQVDLGWFKENVCSPIRHEVQSDEIPDPPEVVDSEAEWANFSGEAEADKMNSNEDAGAETSQAARPPLLDQVQYTDALTSSSTEGSEESAVRPKKVIDKFSDRVNGKEDNDQPTEPTSEPSSKQDKPHPEPISQDLPSTAILSRSSTSPATKARPSPQQIRYDEQRR</sequence>
<evidence type="ECO:0000313" key="3">
    <source>
        <dbReference type="Proteomes" id="UP000193240"/>
    </source>
</evidence>
<protein>
    <submittedName>
        <fullName evidence="2">Uncharacterized protein</fullName>
    </submittedName>
</protein>
<gene>
    <name evidence="2" type="ORF">B5807_07741</name>
</gene>
<accession>A0A1Y2LXZ4</accession>
<dbReference type="AlphaFoldDB" id="A0A1Y2LXZ4"/>
<organism evidence="2 3">
    <name type="scientific">Epicoccum nigrum</name>
    <name type="common">Soil fungus</name>
    <name type="synonym">Epicoccum purpurascens</name>
    <dbReference type="NCBI Taxonomy" id="105696"/>
    <lineage>
        <taxon>Eukaryota</taxon>
        <taxon>Fungi</taxon>
        <taxon>Dikarya</taxon>
        <taxon>Ascomycota</taxon>
        <taxon>Pezizomycotina</taxon>
        <taxon>Dothideomycetes</taxon>
        <taxon>Pleosporomycetidae</taxon>
        <taxon>Pleosporales</taxon>
        <taxon>Pleosporineae</taxon>
        <taxon>Didymellaceae</taxon>
        <taxon>Epicoccum</taxon>
    </lineage>
</organism>
<dbReference type="Proteomes" id="UP000193240">
    <property type="component" value="Unassembled WGS sequence"/>
</dbReference>
<evidence type="ECO:0000313" key="2">
    <source>
        <dbReference type="EMBL" id="OSS48522.1"/>
    </source>
</evidence>
<keyword evidence="3" id="KW-1185">Reference proteome</keyword>
<name>A0A1Y2LXZ4_EPING</name>
<feature type="compositionally biased region" description="Polar residues" evidence="1">
    <location>
        <begin position="208"/>
        <end position="223"/>
    </location>
</feature>
<evidence type="ECO:0000256" key="1">
    <source>
        <dbReference type="SAM" id="MobiDB-lite"/>
    </source>
</evidence>
<proteinExistence type="predicted"/>
<feature type="region of interest" description="Disordered" evidence="1">
    <location>
        <begin position="92"/>
        <end position="240"/>
    </location>
</feature>